<evidence type="ECO:0000313" key="6">
    <source>
        <dbReference type="EMBL" id="SNV52739.1"/>
    </source>
</evidence>
<accession>A0AAJ4XD26</accession>
<keyword evidence="4" id="KW-0255">Endonuclease</keyword>
<evidence type="ECO:0000256" key="3">
    <source>
        <dbReference type="ARBA" id="ARBA00022839"/>
    </source>
</evidence>
<dbReference type="PANTHER" id="PTHR30337">
    <property type="entry name" value="COMPONENT OF ATP-DEPENDENT DSDNA EXONUCLEASE"/>
    <property type="match status" value="1"/>
</dbReference>
<evidence type="ECO:0000256" key="2">
    <source>
        <dbReference type="ARBA" id="ARBA00022801"/>
    </source>
</evidence>
<dbReference type="SUPFAM" id="SSF56300">
    <property type="entry name" value="Metallo-dependent phosphatases"/>
    <property type="match status" value="1"/>
</dbReference>
<evidence type="ECO:0000313" key="7">
    <source>
        <dbReference type="Proteomes" id="UP000215355"/>
    </source>
</evidence>
<evidence type="ECO:0000256" key="1">
    <source>
        <dbReference type="ARBA" id="ARBA00022722"/>
    </source>
</evidence>
<dbReference type="KEGG" id="smiz:4412673_02726"/>
<dbReference type="Gene3D" id="3.60.21.10">
    <property type="match status" value="1"/>
</dbReference>
<feature type="domain" description="Calcineurin-like phosphoesterase" evidence="5">
    <location>
        <begin position="1"/>
        <end position="175"/>
    </location>
</feature>
<dbReference type="InterPro" id="IPR004593">
    <property type="entry name" value="SbcD"/>
</dbReference>
<keyword evidence="1 4" id="KW-0540">Nuclease</keyword>
<dbReference type="GO" id="GO:0004519">
    <property type="term" value="F:endonuclease activity"/>
    <property type="evidence" value="ECO:0007669"/>
    <property type="project" value="UniProtKB-KW"/>
</dbReference>
<dbReference type="InterPro" id="IPR041796">
    <property type="entry name" value="Mre11_N"/>
</dbReference>
<proteinExistence type="inferred from homology"/>
<keyword evidence="4" id="KW-0235">DNA replication</keyword>
<dbReference type="RefSeq" id="WP_093097855.1">
    <property type="nucleotide sequence ID" value="NZ_FNGK01000002.1"/>
</dbReference>
<dbReference type="GO" id="GO:0006310">
    <property type="term" value="P:DNA recombination"/>
    <property type="evidence" value="ECO:0007669"/>
    <property type="project" value="UniProtKB-KW"/>
</dbReference>
<keyword evidence="3 4" id="KW-0269">Exonuclease</keyword>
<keyword evidence="4" id="KW-0233">DNA recombination</keyword>
<dbReference type="GO" id="GO:0008408">
    <property type="term" value="F:3'-5' exonuclease activity"/>
    <property type="evidence" value="ECO:0007669"/>
    <property type="project" value="InterPro"/>
</dbReference>
<dbReference type="CDD" id="cd00840">
    <property type="entry name" value="MPP_Mre11_N"/>
    <property type="match status" value="1"/>
</dbReference>
<protein>
    <recommendedName>
        <fullName evidence="4">Nuclease SbcCD subunit D</fullName>
    </recommendedName>
</protein>
<comment type="subunit">
    <text evidence="4">Heterodimer of SbcC and SbcD.</text>
</comment>
<sequence>MRILHTADWHLGKKLDFFSRIEEQKEVLDEICQIADREEVDLVVVSGDLYDTFNPPVEATELLYRTLKRLSKNGKRPVIAIAGNHDSPDRIDSPDSLARELGIFFFGQPNLKINPITVEDSFDVIRVDEGFLEIKLPKYYYPIRILSTAFANEIRLKQYLGDTDKATQLQELLKKNWQETANQYCDNYGVNLLTTHLYMLKRGAEMLEEPEGEKPLRLGFADLVYSDSIPAQVQYTALGHLHKFHEIGQGTAPVIYPGSPLAYSFSESGQKKQVIIVDLEPNKIAQYRTVHLEKGRPLVRMRFNDIDEAVKWLHDNPNALVELTLESDNFLSSSDLKRVHEAHNGIIHVIPVVSKKQELQSGRSSVNLDQDMKDLFKDYFKSKYGQEPNEELMTLFNEVAANTLEKED</sequence>
<comment type="function">
    <text evidence="4">SbcCD cleaves DNA hairpin structures. These structures can inhibit DNA replication and are intermediates in certain DNA recombination reactions. The complex acts as a 3'-&gt;5' double strand exonuclease that can open hairpins. It also has a 5' single-strand endonuclease activity.</text>
</comment>
<organism evidence="6 7">
    <name type="scientific">Sphingobacterium mizutaii</name>
    <dbReference type="NCBI Taxonomy" id="1010"/>
    <lineage>
        <taxon>Bacteria</taxon>
        <taxon>Pseudomonadati</taxon>
        <taxon>Bacteroidota</taxon>
        <taxon>Sphingobacteriia</taxon>
        <taxon>Sphingobacteriales</taxon>
        <taxon>Sphingobacteriaceae</taxon>
        <taxon>Sphingobacterium</taxon>
    </lineage>
</organism>
<gene>
    <name evidence="4 6" type="primary">sbcD</name>
    <name evidence="6" type="ORF">SAMEA4412673_02726</name>
</gene>
<evidence type="ECO:0000256" key="4">
    <source>
        <dbReference type="RuleBase" id="RU363069"/>
    </source>
</evidence>
<dbReference type="NCBIfam" id="TIGR00619">
    <property type="entry name" value="sbcd"/>
    <property type="match status" value="1"/>
</dbReference>
<evidence type="ECO:0000259" key="5">
    <source>
        <dbReference type="Pfam" id="PF00149"/>
    </source>
</evidence>
<dbReference type="InterPro" id="IPR029052">
    <property type="entry name" value="Metallo-depent_PP-like"/>
</dbReference>
<dbReference type="PANTHER" id="PTHR30337:SF0">
    <property type="entry name" value="NUCLEASE SBCCD SUBUNIT D"/>
    <property type="match status" value="1"/>
</dbReference>
<dbReference type="Proteomes" id="UP000215355">
    <property type="component" value="Chromosome 1"/>
</dbReference>
<dbReference type="Pfam" id="PF00149">
    <property type="entry name" value="Metallophos"/>
    <property type="match status" value="1"/>
</dbReference>
<dbReference type="GO" id="GO:0006260">
    <property type="term" value="P:DNA replication"/>
    <property type="evidence" value="ECO:0007669"/>
    <property type="project" value="UniProtKB-KW"/>
</dbReference>
<dbReference type="EMBL" id="LT906468">
    <property type="protein sequence ID" value="SNV52739.1"/>
    <property type="molecule type" value="Genomic_DNA"/>
</dbReference>
<name>A0AAJ4XD26_9SPHI</name>
<reference evidence="6 7" key="1">
    <citation type="submission" date="2017-06" db="EMBL/GenBank/DDBJ databases">
        <authorList>
            <consortium name="Pathogen Informatics"/>
        </authorList>
    </citation>
    <scope>NUCLEOTIDE SEQUENCE [LARGE SCALE GENOMIC DNA]</scope>
    <source>
        <strain evidence="6 7">NCTC12149</strain>
    </source>
</reference>
<dbReference type="InterPro" id="IPR004843">
    <property type="entry name" value="Calcineurin-like_PHP"/>
</dbReference>
<comment type="similarity">
    <text evidence="4">Belongs to the SbcD family.</text>
</comment>
<keyword evidence="2 4" id="KW-0378">Hydrolase</keyword>
<dbReference type="InterPro" id="IPR050535">
    <property type="entry name" value="DNA_Repair-Maintenance_Comp"/>
</dbReference>
<dbReference type="AlphaFoldDB" id="A0AAJ4XD26"/>